<dbReference type="InterPro" id="IPR025756">
    <property type="entry name" value="Myb_CC_LHEQLE"/>
</dbReference>
<gene>
    <name evidence="8" type="ORF">K7X08_021191</name>
</gene>
<comment type="subcellular location">
    <subcellularLocation>
        <location evidence="1">Nucleus</location>
    </subcellularLocation>
</comment>
<dbReference type="PROSITE" id="PS51294">
    <property type="entry name" value="HTH_MYB"/>
    <property type="match status" value="1"/>
</dbReference>
<evidence type="ECO:0000256" key="1">
    <source>
        <dbReference type="ARBA" id="ARBA00004123"/>
    </source>
</evidence>
<keyword evidence="6" id="KW-0539">Nucleus</keyword>
<comment type="similarity">
    <text evidence="2">Belongs to the MYB-CC family.</text>
</comment>
<dbReference type="Pfam" id="PF00249">
    <property type="entry name" value="Myb_DNA-binding"/>
    <property type="match status" value="1"/>
</dbReference>
<evidence type="ECO:0000256" key="6">
    <source>
        <dbReference type="ARBA" id="ARBA00023242"/>
    </source>
</evidence>
<evidence type="ECO:0000256" key="2">
    <source>
        <dbReference type="ARBA" id="ARBA00006783"/>
    </source>
</evidence>
<feature type="domain" description="HTH myb-type" evidence="7">
    <location>
        <begin position="18"/>
        <end position="78"/>
    </location>
</feature>
<dbReference type="GO" id="GO:0005634">
    <property type="term" value="C:nucleus"/>
    <property type="evidence" value="ECO:0007669"/>
    <property type="project" value="UniProtKB-SubCell"/>
</dbReference>
<dbReference type="SUPFAM" id="SSF46689">
    <property type="entry name" value="Homeodomain-like"/>
    <property type="match status" value="1"/>
</dbReference>
<proteinExistence type="inferred from homology"/>
<keyword evidence="4" id="KW-0175">Coiled coil</keyword>
<evidence type="ECO:0000256" key="5">
    <source>
        <dbReference type="ARBA" id="ARBA00023163"/>
    </source>
</evidence>
<dbReference type="EMBL" id="JAJAGQ010000012">
    <property type="protein sequence ID" value="KAJ8547955.1"/>
    <property type="molecule type" value="Genomic_DNA"/>
</dbReference>
<dbReference type="FunFam" id="1.10.10.60:FF:000002">
    <property type="entry name" value="Myb family transcription factor"/>
    <property type="match status" value="1"/>
</dbReference>
<keyword evidence="9" id="KW-1185">Reference proteome</keyword>
<evidence type="ECO:0000256" key="3">
    <source>
        <dbReference type="ARBA" id="ARBA00023015"/>
    </source>
</evidence>
<comment type="caution">
    <text evidence="8">The sequence shown here is derived from an EMBL/GenBank/DDBJ whole genome shotgun (WGS) entry which is preliminary data.</text>
</comment>
<dbReference type="NCBIfam" id="TIGR01557">
    <property type="entry name" value="myb_SHAQKYF"/>
    <property type="match status" value="1"/>
</dbReference>
<evidence type="ECO:0000313" key="8">
    <source>
        <dbReference type="EMBL" id="KAJ8547955.1"/>
    </source>
</evidence>
<dbReference type="InterPro" id="IPR001005">
    <property type="entry name" value="SANT/Myb"/>
</dbReference>
<keyword evidence="5" id="KW-0804">Transcription</keyword>
<evidence type="ECO:0000256" key="4">
    <source>
        <dbReference type="ARBA" id="ARBA00023054"/>
    </source>
</evidence>
<dbReference type="InterPro" id="IPR006447">
    <property type="entry name" value="Myb_dom_plants"/>
</dbReference>
<evidence type="ECO:0000313" key="9">
    <source>
        <dbReference type="Proteomes" id="UP001152561"/>
    </source>
</evidence>
<dbReference type="PANTHER" id="PTHR31499">
    <property type="entry name" value="MYB FAMILY TRANSCRIPTION FACTOR PHL11"/>
    <property type="match status" value="1"/>
</dbReference>
<reference evidence="9" key="1">
    <citation type="journal article" date="2023" name="Proc. Natl. Acad. Sci. U.S.A.">
        <title>Genomic and structural basis for evolution of tropane alkaloid biosynthesis.</title>
        <authorList>
            <person name="Wanga Y.-J."/>
            <person name="Taina T."/>
            <person name="Yua J.-Y."/>
            <person name="Lia J."/>
            <person name="Xua B."/>
            <person name="Chenc J."/>
            <person name="D'Auriad J.C."/>
            <person name="Huanga J.-P."/>
            <person name="Huanga S.-X."/>
        </authorList>
    </citation>
    <scope>NUCLEOTIDE SEQUENCE [LARGE SCALE GENOMIC DNA]</scope>
    <source>
        <strain evidence="9">cv. KIB-2019</strain>
    </source>
</reference>
<dbReference type="GO" id="GO:0010597">
    <property type="term" value="P:green leaf volatile biosynthetic process"/>
    <property type="evidence" value="ECO:0007669"/>
    <property type="project" value="UniProtKB-ARBA"/>
</dbReference>
<dbReference type="InterPro" id="IPR009057">
    <property type="entry name" value="Homeodomain-like_sf"/>
</dbReference>
<dbReference type="InterPro" id="IPR017930">
    <property type="entry name" value="Myb_dom"/>
</dbReference>
<dbReference type="GO" id="GO:0003700">
    <property type="term" value="F:DNA-binding transcription factor activity"/>
    <property type="evidence" value="ECO:0007669"/>
    <property type="project" value="InterPro"/>
</dbReference>
<dbReference type="Pfam" id="PF14379">
    <property type="entry name" value="Myb_CC_LHEQLE"/>
    <property type="match status" value="1"/>
</dbReference>
<evidence type="ECO:0000259" key="7">
    <source>
        <dbReference type="PROSITE" id="PS51294"/>
    </source>
</evidence>
<name>A0A9Q1RC02_9SOLA</name>
<dbReference type="Proteomes" id="UP001152561">
    <property type="component" value="Unassembled WGS sequence"/>
</dbReference>
<dbReference type="AlphaFoldDB" id="A0A9Q1RC02"/>
<dbReference type="GO" id="GO:0000976">
    <property type="term" value="F:transcription cis-regulatory region binding"/>
    <property type="evidence" value="ECO:0007669"/>
    <property type="project" value="UniProtKB-ARBA"/>
</dbReference>
<sequence>MALQNAQQSKDMNLVLSSDAKPRLKWTPDLHQRFVDAVAQLGGPDKATPKSLMRVMNIHGLTLYHLKSHLQKYRLGKSQYFNENKQEELSQSDQLSLGVCDGSQNQMNESLQIGRALQMQMDVQRKLHQQIEVQRHLQLRIEAQGKYLQSVLKKAHETLAGYGTSSVGVELAKAELSQLVSMVNMGCFPSSSLSAITEIDCSISKNRESKKLKGGILCSLESSLTSSESSARKEYQSDTTWNNKNTPIGLSLNPDINEKKRSRNNICNDICVEQPSAKRFLETIDLNSKCPNEYDENGPKVIDLNCKEVEQFNECS</sequence>
<keyword evidence="3" id="KW-0805">Transcription regulation</keyword>
<dbReference type="OrthoDB" id="551907at2759"/>
<accession>A0A9Q1RC02</accession>
<dbReference type="PANTHER" id="PTHR31499:SF11">
    <property type="entry name" value="MYB FAMILY TRANSCRIPTION FACTOR PHL8"/>
    <property type="match status" value="1"/>
</dbReference>
<dbReference type="Gene3D" id="1.10.10.60">
    <property type="entry name" value="Homeodomain-like"/>
    <property type="match status" value="1"/>
</dbReference>
<organism evidence="8 9">
    <name type="scientific">Anisodus acutangulus</name>
    <dbReference type="NCBI Taxonomy" id="402998"/>
    <lineage>
        <taxon>Eukaryota</taxon>
        <taxon>Viridiplantae</taxon>
        <taxon>Streptophyta</taxon>
        <taxon>Embryophyta</taxon>
        <taxon>Tracheophyta</taxon>
        <taxon>Spermatophyta</taxon>
        <taxon>Magnoliopsida</taxon>
        <taxon>eudicotyledons</taxon>
        <taxon>Gunneridae</taxon>
        <taxon>Pentapetalae</taxon>
        <taxon>asterids</taxon>
        <taxon>lamiids</taxon>
        <taxon>Solanales</taxon>
        <taxon>Solanaceae</taxon>
        <taxon>Solanoideae</taxon>
        <taxon>Hyoscyameae</taxon>
        <taxon>Anisodus</taxon>
    </lineage>
</organism>
<dbReference type="InterPro" id="IPR046955">
    <property type="entry name" value="PHR1-like"/>
</dbReference>
<protein>
    <recommendedName>
        <fullName evidence="7">HTH myb-type domain-containing protein</fullName>
    </recommendedName>
</protein>